<dbReference type="Proteomes" id="UP001153069">
    <property type="component" value="Unassembled WGS sequence"/>
</dbReference>
<dbReference type="AlphaFoldDB" id="A0A9N8EBH4"/>
<evidence type="ECO:0000313" key="3">
    <source>
        <dbReference type="Proteomes" id="UP001153069"/>
    </source>
</evidence>
<keyword evidence="3" id="KW-1185">Reference proteome</keyword>
<proteinExistence type="predicted"/>
<comment type="caution">
    <text evidence="2">The sequence shown here is derived from an EMBL/GenBank/DDBJ whole genome shotgun (WGS) entry which is preliminary data.</text>
</comment>
<dbReference type="EMBL" id="CAICTM010000763">
    <property type="protein sequence ID" value="CAB9516164.1"/>
    <property type="molecule type" value="Genomic_DNA"/>
</dbReference>
<dbReference type="Gene3D" id="3.40.50.1820">
    <property type="entry name" value="alpha/beta hydrolase"/>
    <property type="match status" value="1"/>
</dbReference>
<dbReference type="Gene3D" id="1.10.260.160">
    <property type="match status" value="1"/>
</dbReference>
<organism evidence="2 3">
    <name type="scientific">Seminavis robusta</name>
    <dbReference type="NCBI Taxonomy" id="568900"/>
    <lineage>
        <taxon>Eukaryota</taxon>
        <taxon>Sar</taxon>
        <taxon>Stramenopiles</taxon>
        <taxon>Ochrophyta</taxon>
        <taxon>Bacillariophyta</taxon>
        <taxon>Bacillariophyceae</taxon>
        <taxon>Bacillariophycidae</taxon>
        <taxon>Naviculales</taxon>
        <taxon>Naviculaceae</taxon>
        <taxon>Seminavis</taxon>
    </lineage>
</organism>
<name>A0A9N8EBH4_9STRA</name>
<dbReference type="InterPro" id="IPR029058">
    <property type="entry name" value="AB_hydrolase_fold"/>
</dbReference>
<sequence length="567" mass="61809">MTSASIPTMGTTSKIIVGLCVLLLSAVTVEAATSVTSDSNVIHEDDAALLREIVPPGVSLEDAEQVVRDALASLVESLYLDIHDDDEQRHLLQQLSYPPTTNVIPPCNTLLDTISAQDLKTEISNTFQKQGIFGWKLVALEIVVMSKMNHDLQIWKVCGRCSDFVSDNSTLDMPLFCRPDQYGYEALHSGLLIVPYDMDQEALTQSTRPVNIIAPAAGSTASEAWSRPVNDAQVLIGCFVSSANNAYTLMTDYMGFGESAMYYRAFLQQQSIIIATLPILWQAETIIAEISDCTAAMANAYTLFGYSEGGYGAVAIADALQKLGGTIISLHAGGGPYQVSTFTMLDSTQKLLNGQIDLAFFFVLLGSGLSSTVTSVANYQQGQDFLTSHYRESLIHAVQTTRINRQPILDQIPQHDPTAPFNPHMIALYEEALAMGNADPCNNATSGNVVVNETDKICQALQDLDLLPVLTSANYPIYLCHSRDDQLVTYRNVPPVDANPDYLHVRTVSGRHAPAAIPCILNTLMYFVNPNNLQRYRVQDRTVSGGCAAASQSAACPFFLFDWFGLC</sequence>
<evidence type="ECO:0000256" key="1">
    <source>
        <dbReference type="SAM" id="SignalP"/>
    </source>
</evidence>
<evidence type="ECO:0000313" key="2">
    <source>
        <dbReference type="EMBL" id="CAB9516164.1"/>
    </source>
</evidence>
<feature type="chain" id="PRO_5040433513" evidence="1">
    <location>
        <begin position="32"/>
        <end position="567"/>
    </location>
</feature>
<accession>A0A9N8EBH4</accession>
<reference evidence="2" key="1">
    <citation type="submission" date="2020-06" db="EMBL/GenBank/DDBJ databases">
        <authorList>
            <consortium name="Plant Systems Biology data submission"/>
        </authorList>
    </citation>
    <scope>NUCLEOTIDE SEQUENCE</scope>
    <source>
        <strain evidence="2">D6</strain>
    </source>
</reference>
<keyword evidence="1" id="KW-0732">Signal</keyword>
<feature type="signal peptide" evidence="1">
    <location>
        <begin position="1"/>
        <end position="31"/>
    </location>
</feature>
<dbReference type="SUPFAM" id="SSF53474">
    <property type="entry name" value="alpha/beta-Hydrolases"/>
    <property type="match status" value="1"/>
</dbReference>
<dbReference type="OrthoDB" id="56459at2759"/>
<protein>
    <submittedName>
        <fullName evidence="2">Uncharacterized protein</fullName>
    </submittedName>
</protein>
<gene>
    <name evidence="2" type="ORF">SEMRO_764_G199090.1</name>
</gene>